<dbReference type="InterPro" id="IPR002000">
    <property type="entry name" value="Lysosome-assoc_membr_glycop"/>
</dbReference>
<evidence type="ECO:0000256" key="11">
    <source>
        <dbReference type="ARBA" id="ARBA00023136"/>
    </source>
</evidence>
<evidence type="ECO:0000256" key="23">
    <source>
        <dbReference type="SAM" id="SignalP"/>
    </source>
</evidence>
<keyword evidence="9 22" id="KW-1133">Transmembrane helix</keyword>
<evidence type="ECO:0000256" key="2">
    <source>
        <dbReference type="ARBA" id="ARBA00004158"/>
    </source>
</evidence>
<evidence type="ECO:0000256" key="7">
    <source>
        <dbReference type="ARBA" id="ARBA00022729"/>
    </source>
</evidence>
<keyword evidence="11 20" id="KW-0472">Membrane</keyword>
<proteinExistence type="inferred from homology"/>
<evidence type="ECO:0000256" key="12">
    <source>
        <dbReference type="ARBA" id="ARBA00023180"/>
    </source>
</evidence>
<evidence type="ECO:0000256" key="18">
    <source>
        <dbReference type="ARBA" id="ARBA00074379"/>
    </source>
</evidence>
<keyword evidence="13" id="KW-0966">Cell projection</keyword>
<keyword evidence="7 23" id="KW-0732">Signal</keyword>
<dbReference type="Pfam" id="PF01299">
    <property type="entry name" value="Lamp2-like_luminal"/>
    <property type="match status" value="1"/>
</dbReference>
<dbReference type="PANTHER" id="PTHR11506">
    <property type="entry name" value="LYSOSOME-ASSOCIATED MEMBRANE GLYCOPROTEIN"/>
    <property type="match status" value="1"/>
</dbReference>
<keyword evidence="8" id="KW-0967">Endosome</keyword>
<evidence type="ECO:0000256" key="19">
    <source>
        <dbReference type="ARBA" id="ARBA00076257"/>
    </source>
</evidence>
<dbReference type="PANTHER" id="PTHR11506:SF35">
    <property type="entry name" value="LYSOSOME-ASSOCIATED MEMBRANE GLYCOPROTEIN 5"/>
    <property type="match status" value="1"/>
</dbReference>
<evidence type="ECO:0000256" key="3">
    <source>
        <dbReference type="ARBA" id="ARBA00004172"/>
    </source>
</evidence>
<dbReference type="AlphaFoldDB" id="A0A6B0V7Y2"/>
<feature type="compositionally biased region" description="Polar residues" evidence="21">
    <location>
        <begin position="20"/>
        <end position="29"/>
    </location>
</feature>
<feature type="compositionally biased region" description="Low complexity" evidence="21">
    <location>
        <begin position="30"/>
        <end position="75"/>
    </location>
</feature>
<reference evidence="26" key="1">
    <citation type="submission" date="2019-12" db="EMBL/GenBank/DDBJ databases">
        <title>An insight into the sialome of adult female Ixodes ricinus ticks feeding for 6 days.</title>
        <authorList>
            <person name="Perner J."/>
            <person name="Ribeiro J.M.C."/>
        </authorList>
    </citation>
    <scope>NUCLEOTIDE SEQUENCE</scope>
    <source>
        <strain evidence="26">Semi-engorged</strain>
        <tissue evidence="26">Salivary glands</tissue>
    </source>
</reference>
<comment type="function">
    <text evidence="16">Plays a role in short-term synaptic plasticity in a subset of GABAergic neurons in the brain.</text>
</comment>
<evidence type="ECO:0000256" key="9">
    <source>
        <dbReference type="ARBA" id="ARBA00022989"/>
    </source>
</evidence>
<evidence type="ECO:0000256" key="14">
    <source>
        <dbReference type="ARBA" id="ARBA00023329"/>
    </source>
</evidence>
<evidence type="ECO:0000259" key="24">
    <source>
        <dbReference type="Pfam" id="PF01299"/>
    </source>
</evidence>
<evidence type="ECO:0000256" key="21">
    <source>
        <dbReference type="SAM" id="MobiDB-lite"/>
    </source>
</evidence>
<evidence type="ECO:0000256" key="13">
    <source>
        <dbReference type="ARBA" id="ARBA00023273"/>
    </source>
</evidence>
<evidence type="ECO:0000256" key="10">
    <source>
        <dbReference type="ARBA" id="ARBA00023018"/>
    </source>
</evidence>
<accession>A0A6B0V7Y2</accession>
<evidence type="ECO:0000256" key="20">
    <source>
        <dbReference type="PROSITE-ProRule" id="PRU00740"/>
    </source>
</evidence>
<keyword evidence="10" id="KW-0770">Synapse</keyword>
<name>A0A6B0V7Y2_IXORI</name>
<keyword evidence="12" id="KW-0325">Glycoprotein</keyword>
<dbReference type="EMBL" id="GIFC01015783">
    <property type="protein sequence ID" value="MXU97866.1"/>
    <property type="molecule type" value="Transcribed_RNA"/>
</dbReference>
<dbReference type="InterPro" id="IPR048524">
    <property type="entry name" value="Lamp2-like_TM"/>
</dbReference>
<feature type="signal peptide" evidence="23">
    <location>
        <begin position="1"/>
        <end position="19"/>
    </location>
</feature>
<feature type="transmembrane region" description="Helical" evidence="22">
    <location>
        <begin position="258"/>
        <end position="280"/>
    </location>
</feature>
<comment type="caution">
    <text evidence="20">Lacks conserved residue(s) required for the propagation of feature annotation.</text>
</comment>
<feature type="chain" id="PRO_5025607535" description="Lysosome-associated membrane glycoprotein 5" evidence="23">
    <location>
        <begin position="20"/>
        <end position="293"/>
    </location>
</feature>
<evidence type="ECO:0000256" key="1">
    <source>
        <dbReference type="ARBA" id="ARBA00004151"/>
    </source>
</evidence>
<dbReference type="GO" id="GO:0072594">
    <property type="term" value="P:establishment of protein localization to organelle"/>
    <property type="evidence" value="ECO:0007669"/>
    <property type="project" value="TreeGrafter"/>
</dbReference>
<keyword evidence="14" id="KW-0968">Cytoplasmic vesicle</keyword>
<evidence type="ECO:0000256" key="17">
    <source>
        <dbReference type="ARBA" id="ARBA00060492"/>
    </source>
</evidence>
<dbReference type="GO" id="GO:0031902">
    <property type="term" value="C:late endosome membrane"/>
    <property type="evidence" value="ECO:0007669"/>
    <property type="project" value="TreeGrafter"/>
</dbReference>
<protein>
    <recommendedName>
        <fullName evidence="18">Lysosome-associated membrane glycoprotein 5</fullName>
    </recommendedName>
    <alternativeName>
        <fullName evidence="19">Lysosome-associated membrane protein 5</fullName>
    </alternativeName>
</protein>
<dbReference type="Pfam" id="PF21222">
    <property type="entry name" value="Lamp2_2nd"/>
    <property type="match status" value="1"/>
</dbReference>
<dbReference type="PRINTS" id="PR00336">
    <property type="entry name" value="LYSASSOCTDMP"/>
</dbReference>
<evidence type="ECO:0000256" key="22">
    <source>
        <dbReference type="SAM" id="Phobius"/>
    </source>
</evidence>
<evidence type="ECO:0000259" key="25">
    <source>
        <dbReference type="Pfam" id="PF21222"/>
    </source>
</evidence>
<evidence type="ECO:0000256" key="16">
    <source>
        <dbReference type="ARBA" id="ARBA00053950"/>
    </source>
</evidence>
<feature type="region of interest" description="Disordered" evidence="21">
    <location>
        <begin position="19"/>
        <end position="85"/>
    </location>
</feature>
<evidence type="ECO:0000256" key="15">
    <source>
        <dbReference type="ARBA" id="ARBA00029428"/>
    </source>
</evidence>
<evidence type="ECO:0000256" key="6">
    <source>
        <dbReference type="ARBA" id="ARBA00022692"/>
    </source>
</evidence>
<sequence length="293" mass="30912">MKWFVVLVAVWALATLAAGQESSTGTSHVPTTHAPTTHAPTTHAPTTHAPTTPAPTTHAPTTHAPTTLAPTTTAAPPTPPATPVNKYVLRDADNQTCMMVTAALQLKVSYLTKDSKWRDAVLVLDNTTTVDPANSSCGHSEQTLALRCGTSLLSLTFTKNETNFLSGIVAEYVLDTMHFPDAQHQGELVKVGNESLHLFGVEQGRSYLCGADSPVPLGGNTTLDVLNVQLQAFVNATVQPEGFGSAVHCVQNNDISNIVPIAVGSALAALVVIVLLAYLVGRSRSRQKGYQSV</sequence>
<keyword evidence="6 20" id="KW-0812">Transmembrane</keyword>
<dbReference type="Gene3D" id="2.40.160.110">
    <property type="match status" value="1"/>
</dbReference>
<comment type="similarity">
    <text evidence="5 20">Belongs to the LAMP family.</text>
</comment>
<dbReference type="GO" id="GO:0005886">
    <property type="term" value="C:plasma membrane"/>
    <property type="evidence" value="ECO:0007669"/>
    <property type="project" value="UniProtKB-SubCell"/>
</dbReference>
<evidence type="ECO:0000313" key="26">
    <source>
        <dbReference type="EMBL" id="MXU97866.1"/>
    </source>
</evidence>
<evidence type="ECO:0000256" key="4">
    <source>
        <dbReference type="ARBA" id="ARBA00004279"/>
    </source>
</evidence>
<dbReference type="InterPro" id="IPR048528">
    <property type="entry name" value="Lamp2-like_luminal"/>
</dbReference>
<evidence type="ECO:0000256" key="8">
    <source>
        <dbReference type="ARBA" id="ARBA00022753"/>
    </source>
</evidence>
<feature type="domain" description="Lysosome-associated membrane glycoprotein 2-like transmembrane" evidence="25">
    <location>
        <begin position="259"/>
        <end position="291"/>
    </location>
</feature>
<dbReference type="GO" id="GO:0005765">
    <property type="term" value="C:lysosomal membrane"/>
    <property type="evidence" value="ECO:0007669"/>
    <property type="project" value="TreeGrafter"/>
</dbReference>
<feature type="domain" description="Lysosome-associated membrane glycoprotein 2-like luminal" evidence="24">
    <location>
        <begin position="84"/>
        <end position="233"/>
    </location>
</feature>
<organism evidence="26">
    <name type="scientific">Ixodes ricinus</name>
    <name type="common">Common tick</name>
    <name type="synonym">Acarus ricinus</name>
    <dbReference type="NCBI Taxonomy" id="34613"/>
    <lineage>
        <taxon>Eukaryota</taxon>
        <taxon>Metazoa</taxon>
        <taxon>Ecdysozoa</taxon>
        <taxon>Arthropoda</taxon>
        <taxon>Chelicerata</taxon>
        <taxon>Arachnida</taxon>
        <taxon>Acari</taxon>
        <taxon>Parasitiformes</taxon>
        <taxon>Ixodida</taxon>
        <taxon>Ixodoidea</taxon>
        <taxon>Ixodidae</taxon>
        <taxon>Ixodinae</taxon>
        <taxon>Ixodes</taxon>
    </lineage>
</organism>
<evidence type="ECO:0000256" key="5">
    <source>
        <dbReference type="ARBA" id="ARBA00009644"/>
    </source>
</evidence>
<comment type="subcellular location">
    <subcellularLocation>
        <location evidence="4">Cell projection</location>
        <location evidence="4">Dendrite</location>
    </subcellularLocation>
    <subcellularLocation>
        <location evidence="17">Cell projection</location>
        <location evidence="17">Growth cone membrane</location>
        <topology evidence="17">Single-pass type I membrane protein</topology>
    </subcellularLocation>
    <subcellularLocation>
        <location evidence="15">Cytoplasmic vesicle</location>
        <location evidence="15">Secretory vesicle</location>
        <location evidence="15">Synaptic vesicle membrane</location>
        <topology evidence="15">Single-pass type I membrane protein</topology>
    </subcellularLocation>
    <subcellularLocation>
        <location evidence="2">Early endosome membrane</location>
        <topology evidence="2">Single-pass type I membrane protein</topology>
    </subcellularLocation>
    <subcellularLocation>
        <location evidence="1">Endoplasmic reticulum-Golgi intermediate compartment membrane</location>
        <topology evidence="1">Single-pass type I membrane protein</topology>
    </subcellularLocation>
    <subcellularLocation>
        <location evidence="20">Membrane</location>
        <topology evidence="20">Single-pass type I membrane protein</topology>
    </subcellularLocation>
    <subcellularLocation>
        <location evidence="3">Recycling endosome</location>
    </subcellularLocation>
</comment>
<dbReference type="PROSITE" id="PS51407">
    <property type="entry name" value="LAMP_3"/>
    <property type="match status" value="1"/>
</dbReference>